<dbReference type="EMBL" id="KZ613517">
    <property type="protein sequence ID" value="PMD14967.1"/>
    <property type="molecule type" value="Genomic_DNA"/>
</dbReference>
<accession>A0A2J6PLS9</accession>
<protein>
    <submittedName>
        <fullName evidence="1">Uncharacterized protein</fullName>
    </submittedName>
</protein>
<organism evidence="1 2">
    <name type="scientific">Hyaloscypha hepaticicola</name>
    <dbReference type="NCBI Taxonomy" id="2082293"/>
    <lineage>
        <taxon>Eukaryota</taxon>
        <taxon>Fungi</taxon>
        <taxon>Dikarya</taxon>
        <taxon>Ascomycota</taxon>
        <taxon>Pezizomycotina</taxon>
        <taxon>Leotiomycetes</taxon>
        <taxon>Helotiales</taxon>
        <taxon>Hyaloscyphaceae</taxon>
        <taxon>Hyaloscypha</taxon>
    </lineage>
</organism>
<keyword evidence="2" id="KW-1185">Reference proteome</keyword>
<dbReference type="Proteomes" id="UP000235672">
    <property type="component" value="Unassembled WGS sequence"/>
</dbReference>
<reference evidence="1 2" key="1">
    <citation type="submission" date="2016-05" db="EMBL/GenBank/DDBJ databases">
        <title>A degradative enzymes factory behind the ericoid mycorrhizal symbiosis.</title>
        <authorList>
            <consortium name="DOE Joint Genome Institute"/>
            <person name="Martino E."/>
            <person name="Morin E."/>
            <person name="Grelet G."/>
            <person name="Kuo A."/>
            <person name="Kohler A."/>
            <person name="Daghino S."/>
            <person name="Barry K."/>
            <person name="Choi C."/>
            <person name="Cichocki N."/>
            <person name="Clum A."/>
            <person name="Copeland A."/>
            <person name="Hainaut M."/>
            <person name="Haridas S."/>
            <person name="Labutti K."/>
            <person name="Lindquist E."/>
            <person name="Lipzen A."/>
            <person name="Khouja H.-R."/>
            <person name="Murat C."/>
            <person name="Ohm R."/>
            <person name="Olson A."/>
            <person name="Spatafora J."/>
            <person name="Veneault-Fourrey C."/>
            <person name="Henrissat B."/>
            <person name="Grigoriev I."/>
            <person name="Martin F."/>
            <person name="Perotto S."/>
        </authorList>
    </citation>
    <scope>NUCLEOTIDE SEQUENCE [LARGE SCALE GENOMIC DNA]</scope>
    <source>
        <strain evidence="1 2">UAMH 7357</strain>
    </source>
</reference>
<evidence type="ECO:0000313" key="2">
    <source>
        <dbReference type="Proteomes" id="UP000235672"/>
    </source>
</evidence>
<evidence type="ECO:0000313" key="1">
    <source>
        <dbReference type="EMBL" id="PMD14967.1"/>
    </source>
</evidence>
<sequence>MARKGVVTDAQVPVDILDEEVVVGLEVDVVVAAAVVSGAFEVLSEDVDDEEDSATLDVKAELLESDEVAPAPLSPSSPRRT</sequence>
<proteinExistence type="predicted"/>
<name>A0A2J6PLS9_9HELO</name>
<gene>
    <name evidence="1" type="ORF">NA56DRAFT_710419</name>
</gene>
<dbReference type="AlphaFoldDB" id="A0A2J6PLS9"/>